<evidence type="ECO:0000256" key="2">
    <source>
        <dbReference type="ARBA" id="ARBA00022448"/>
    </source>
</evidence>
<organism evidence="9 10">
    <name type="scientific">Fusarium mundagurra</name>
    <dbReference type="NCBI Taxonomy" id="1567541"/>
    <lineage>
        <taxon>Eukaryota</taxon>
        <taxon>Fungi</taxon>
        <taxon>Dikarya</taxon>
        <taxon>Ascomycota</taxon>
        <taxon>Pezizomycotina</taxon>
        <taxon>Sordariomycetes</taxon>
        <taxon>Hypocreomycetidae</taxon>
        <taxon>Hypocreales</taxon>
        <taxon>Nectriaceae</taxon>
        <taxon>Fusarium</taxon>
        <taxon>Fusarium fujikuroi species complex</taxon>
    </lineage>
</organism>
<keyword evidence="10" id="KW-1185">Reference proteome</keyword>
<dbReference type="InterPro" id="IPR043129">
    <property type="entry name" value="ATPase_NBD"/>
</dbReference>
<feature type="transmembrane region" description="Helical" evidence="7">
    <location>
        <begin position="419"/>
        <end position="436"/>
    </location>
</feature>
<dbReference type="SUPFAM" id="SSF103473">
    <property type="entry name" value="MFS general substrate transporter"/>
    <property type="match status" value="1"/>
</dbReference>
<dbReference type="PROSITE" id="PS50850">
    <property type="entry name" value="MFS"/>
    <property type="match status" value="1"/>
</dbReference>
<dbReference type="SUPFAM" id="SSF53067">
    <property type="entry name" value="Actin-like ATPase domain"/>
    <property type="match status" value="1"/>
</dbReference>
<dbReference type="PANTHER" id="PTHR43791">
    <property type="entry name" value="PERMEASE-RELATED"/>
    <property type="match status" value="1"/>
</dbReference>
<protein>
    <submittedName>
        <fullName evidence="9">Major facilitator superfamily transporter</fullName>
    </submittedName>
</protein>
<dbReference type="FunFam" id="1.20.1250.20:FF:000057">
    <property type="entry name" value="MFS general substrate transporter"/>
    <property type="match status" value="1"/>
</dbReference>
<feature type="transmembrane region" description="Helical" evidence="7">
    <location>
        <begin position="125"/>
        <end position="145"/>
    </location>
</feature>
<feature type="transmembrane region" description="Helical" evidence="7">
    <location>
        <begin position="293"/>
        <end position="311"/>
    </location>
</feature>
<dbReference type="Pfam" id="PF07690">
    <property type="entry name" value="MFS_1"/>
    <property type="match status" value="1"/>
</dbReference>
<name>A0A8H6D861_9HYPO</name>
<accession>A0A8H6D861</accession>
<keyword evidence="5 7" id="KW-0472">Membrane</keyword>
<evidence type="ECO:0000256" key="6">
    <source>
        <dbReference type="ARBA" id="ARBA00023180"/>
    </source>
</evidence>
<dbReference type="FunFam" id="1.20.1250.20:FF:000013">
    <property type="entry name" value="MFS general substrate transporter"/>
    <property type="match status" value="1"/>
</dbReference>
<dbReference type="Proteomes" id="UP000544331">
    <property type="component" value="Unassembled WGS sequence"/>
</dbReference>
<dbReference type="InterPro" id="IPR020846">
    <property type="entry name" value="MFS_dom"/>
</dbReference>
<dbReference type="Gene3D" id="1.20.1250.20">
    <property type="entry name" value="MFS general substrate transporter like domains"/>
    <property type="match status" value="2"/>
</dbReference>
<evidence type="ECO:0000313" key="10">
    <source>
        <dbReference type="Proteomes" id="UP000544331"/>
    </source>
</evidence>
<dbReference type="GO" id="GO:0016020">
    <property type="term" value="C:membrane"/>
    <property type="evidence" value="ECO:0007669"/>
    <property type="project" value="UniProtKB-SubCell"/>
</dbReference>
<dbReference type="InterPro" id="IPR036259">
    <property type="entry name" value="MFS_trans_sf"/>
</dbReference>
<feature type="transmembrane region" description="Helical" evidence="7">
    <location>
        <begin position="151"/>
        <end position="175"/>
    </location>
</feature>
<dbReference type="OrthoDB" id="2250022at2759"/>
<dbReference type="PANTHER" id="PTHR43791:SF62">
    <property type="entry name" value="MAJOR FACILITATOR SUPERFAMILY (MFS) PROFILE DOMAIN-CONTAINING PROTEIN"/>
    <property type="match status" value="1"/>
</dbReference>
<dbReference type="EMBL" id="JAAOAN010000466">
    <property type="protein sequence ID" value="KAF5705987.1"/>
    <property type="molecule type" value="Genomic_DNA"/>
</dbReference>
<reference evidence="9 10" key="1">
    <citation type="submission" date="2020-05" db="EMBL/GenBank/DDBJ databases">
        <title>Identification and distribution of gene clusters putatively required for synthesis of sphingolipid metabolism inhibitors in phylogenetically diverse species of the filamentous fungus Fusarium.</title>
        <authorList>
            <person name="Kim H.-S."/>
            <person name="Busman M."/>
            <person name="Brown D.W."/>
            <person name="Divon H."/>
            <person name="Uhlig S."/>
            <person name="Proctor R.H."/>
        </authorList>
    </citation>
    <scope>NUCLEOTIDE SEQUENCE [LARGE SCALE GENOMIC DNA]</scope>
    <source>
        <strain evidence="9 10">NRRL 66235</strain>
    </source>
</reference>
<evidence type="ECO:0000256" key="1">
    <source>
        <dbReference type="ARBA" id="ARBA00004141"/>
    </source>
</evidence>
<feature type="domain" description="Major facilitator superfamily (MFS) profile" evidence="8">
    <location>
        <begin position="59"/>
        <end position="477"/>
    </location>
</feature>
<evidence type="ECO:0000256" key="4">
    <source>
        <dbReference type="ARBA" id="ARBA00022989"/>
    </source>
</evidence>
<feature type="transmembrane region" description="Helical" evidence="7">
    <location>
        <begin position="219"/>
        <end position="241"/>
    </location>
</feature>
<comment type="subcellular location">
    <subcellularLocation>
        <location evidence="1">Membrane</location>
        <topology evidence="1">Multi-pass membrane protein</topology>
    </subcellularLocation>
</comment>
<dbReference type="AlphaFoldDB" id="A0A8H6D861"/>
<keyword evidence="3 7" id="KW-0812">Transmembrane</keyword>
<feature type="transmembrane region" description="Helical" evidence="7">
    <location>
        <begin position="386"/>
        <end position="407"/>
    </location>
</feature>
<feature type="transmembrane region" description="Helical" evidence="7">
    <location>
        <begin position="187"/>
        <end position="207"/>
    </location>
</feature>
<evidence type="ECO:0000256" key="5">
    <source>
        <dbReference type="ARBA" id="ARBA00023136"/>
    </source>
</evidence>
<sequence length="717" mass="80187">MSEKETSSVPQDNLGLSVKMSHEEHHLKTIQSEMGDVDHETPEWKESEKRLVRKLDMTLMPMVWILYMFNYLDRNNIAQARLDNFEADLGLKGNEFNVAVSILNVGYMLAQLPSNMILTRVRPSIYLPACVIVWSCVSAATAGVTSFSGLIGVRFVLGIVEAPFFPGAFFMLSSWYTRKELALRTAVLYSGLVIATAFSGLIAAGIFAGLSDKAGLHGWQWLFILEGAGSVVAAIVAFILLPDFPESTTGSQKWLFTDQERQVAIQRIALDRVSLPEADRSIWHGLRLAVQDVRTWIFVIILCANHTAYGFNNFFPTIVRSMNLGNRTITLVLTAPPYLFGAAVSFLVAYSSDRFNERGYHISVPMAFAIVGFIISVATLNHAARYAASFFYCAGAFAANAAVYSWAASSLNQTPEKRACATAIVNLLSQFGNIWSPYFFPSSDGPRYVMAMLLMMGFSALSICASLLMKFLLKKDNRKLLAEAEQSDHAKILLVGGLGSSEYVYDKLTEIFANKVLRPSDGSSAVARGAVLRLLQENISSQPIHSPEDQKALGILPDVISRRSRYHYGIVVSTSIKGLILDPEDVITINPEGFKRVLRMRWYLRKGDKIDKKSRIPFFYSHYYRARDMPEKCVFEIVYSAQDPAPKRSNSAVLSLCRIECDWDKPITEWQPVGDPSEGWRKHNDLELTMGLQGEPKWEVRVGSNKREHKFDIEYAS</sequence>
<proteinExistence type="predicted"/>
<feature type="transmembrane region" description="Helical" evidence="7">
    <location>
        <begin position="362"/>
        <end position="380"/>
    </location>
</feature>
<dbReference type="InterPro" id="IPR011701">
    <property type="entry name" value="MFS"/>
</dbReference>
<evidence type="ECO:0000256" key="7">
    <source>
        <dbReference type="SAM" id="Phobius"/>
    </source>
</evidence>
<keyword evidence="6" id="KW-0325">Glycoprotein</keyword>
<keyword evidence="4 7" id="KW-1133">Transmembrane helix</keyword>
<gene>
    <name evidence="9" type="ORF">FMUND_11827</name>
</gene>
<evidence type="ECO:0000313" key="9">
    <source>
        <dbReference type="EMBL" id="KAF5705987.1"/>
    </source>
</evidence>
<comment type="caution">
    <text evidence="9">The sequence shown here is derived from an EMBL/GenBank/DDBJ whole genome shotgun (WGS) entry which is preliminary data.</text>
</comment>
<keyword evidence="2" id="KW-0813">Transport</keyword>
<evidence type="ECO:0000256" key="3">
    <source>
        <dbReference type="ARBA" id="ARBA00022692"/>
    </source>
</evidence>
<dbReference type="GO" id="GO:0022857">
    <property type="term" value="F:transmembrane transporter activity"/>
    <property type="evidence" value="ECO:0007669"/>
    <property type="project" value="InterPro"/>
</dbReference>
<evidence type="ECO:0000259" key="8">
    <source>
        <dbReference type="PROSITE" id="PS50850"/>
    </source>
</evidence>
<feature type="transmembrane region" description="Helical" evidence="7">
    <location>
        <begin position="448"/>
        <end position="469"/>
    </location>
</feature>
<feature type="transmembrane region" description="Helical" evidence="7">
    <location>
        <begin position="331"/>
        <end position="350"/>
    </location>
</feature>